<organism evidence="2 3">
    <name type="scientific">Diploscapter pachys</name>
    <dbReference type="NCBI Taxonomy" id="2018661"/>
    <lineage>
        <taxon>Eukaryota</taxon>
        <taxon>Metazoa</taxon>
        <taxon>Ecdysozoa</taxon>
        <taxon>Nematoda</taxon>
        <taxon>Chromadorea</taxon>
        <taxon>Rhabditida</taxon>
        <taxon>Rhabditina</taxon>
        <taxon>Rhabditomorpha</taxon>
        <taxon>Rhabditoidea</taxon>
        <taxon>Rhabditidae</taxon>
        <taxon>Diploscapter</taxon>
    </lineage>
</organism>
<dbReference type="Proteomes" id="UP000218231">
    <property type="component" value="Unassembled WGS sequence"/>
</dbReference>
<gene>
    <name evidence="2" type="ORF">WR25_05675</name>
</gene>
<accession>A0A2A2KNL2</accession>
<dbReference type="EMBL" id="LIAE01008113">
    <property type="protein sequence ID" value="PAV75437.1"/>
    <property type="molecule type" value="Genomic_DNA"/>
</dbReference>
<comment type="caution">
    <text evidence="2">The sequence shown here is derived from an EMBL/GenBank/DDBJ whole genome shotgun (WGS) entry which is preliminary data.</text>
</comment>
<evidence type="ECO:0000256" key="1">
    <source>
        <dbReference type="SAM" id="MobiDB-lite"/>
    </source>
</evidence>
<sequence>MHDDSRHGPTTSENHNDARRHNNRRGDTRYVYGKIYNSNDRYRRNEDYVNAIHRHNDNSKNDNDKSSNNNDNKSNDDKFNNNFNDDNNDDKSNDNYMHSIDMPCPVHYHEETIGGTMYNGYDGALAACQGFNPASHLWYPTSQAQRDAVAATYDSGTESFYIGVIEDPPGVC</sequence>
<keyword evidence="3" id="KW-1185">Reference proteome</keyword>
<feature type="region of interest" description="Disordered" evidence="1">
    <location>
        <begin position="1"/>
        <end position="36"/>
    </location>
</feature>
<feature type="compositionally biased region" description="Basic and acidic residues" evidence="1">
    <location>
        <begin position="14"/>
        <end position="28"/>
    </location>
</feature>
<evidence type="ECO:0000313" key="3">
    <source>
        <dbReference type="Proteomes" id="UP000218231"/>
    </source>
</evidence>
<proteinExistence type="predicted"/>
<name>A0A2A2KNL2_9BILA</name>
<feature type="region of interest" description="Disordered" evidence="1">
    <location>
        <begin position="54"/>
        <end position="94"/>
    </location>
</feature>
<evidence type="ECO:0000313" key="2">
    <source>
        <dbReference type="EMBL" id="PAV75437.1"/>
    </source>
</evidence>
<protein>
    <submittedName>
        <fullName evidence="2">Uncharacterized protein</fullName>
    </submittedName>
</protein>
<reference evidence="2 3" key="1">
    <citation type="journal article" date="2017" name="Curr. Biol.">
        <title>Genome architecture and evolution of a unichromosomal asexual nematode.</title>
        <authorList>
            <person name="Fradin H."/>
            <person name="Zegar C."/>
            <person name="Gutwein M."/>
            <person name="Lucas J."/>
            <person name="Kovtun M."/>
            <person name="Corcoran D."/>
            <person name="Baugh L.R."/>
            <person name="Kiontke K."/>
            <person name="Gunsalus K."/>
            <person name="Fitch D.H."/>
            <person name="Piano F."/>
        </authorList>
    </citation>
    <scope>NUCLEOTIDE SEQUENCE [LARGE SCALE GENOMIC DNA]</scope>
    <source>
        <strain evidence="2">PF1309</strain>
    </source>
</reference>
<feature type="compositionally biased region" description="Basic and acidic residues" evidence="1">
    <location>
        <begin position="54"/>
        <end position="65"/>
    </location>
</feature>
<dbReference type="AlphaFoldDB" id="A0A2A2KNL2"/>